<feature type="region of interest" description="Disordered" evidence="1">
    <location>
        <begin position="245"/>
        <end position="277"/>
    </location>
</feature>
<dbReference type="InterPro" id="IPR036533">
    <property type="entry name" value="BAG_dom_sf"/>
</dbReference>
<comment type="caution">
    <text evidence="3">The sequence shown here is derived from an EMBL/GenBank/DDBJ whole genome shotgun (WGS) entry which is preliminary data.</text>
</comment>
<keyword evidence="4" id="KW-1185">Reference proteome</keyword>
<dbReference type="EMBL" id="JARPUR010000006">
    <property type="protein sequence ID" value="KAK4873779.1"/>
    <property type="molecule type" value="Genomic_DNA"/>
</dbReference>
<evidence type="ECO:0000313" key="4">
    <source>
        <dbReference type="Proteomes" id="UP001353858"/>
    </source>
</evidence>
<name>A0AAN7SDN9_9COLE</name>
<evidence type="ECO:0000259" key="2">
    <source>
        <dbReference type="Pfam" id="PF02179"/>
    </source>
</evidence>
<reference evidence="4" key="1">
    <citation type="submission" date="2023-01" db="EMBL/GenBank/DDBJ databases">
        <title>Key to firefly adult light organ development and bioluminescence: homeobox transcription factors regulate luciferase expression and transportation to peroxisome.</title>
        <authorList>
            <person name="Fu X."/>
        </authorList>
    </citation>
    <scope>NUCLEOTIDE SEQUENCE [LARGE SCALE GENOMIC DNA]</scope>
</reference>
<organism evidence="3 4">
    <name type="scientific">Aquatica leii</name>
    <dbReference type="NCBI Taxonomy" id="1421715"/>
    <lineage>
        <taxon>Eukaryota</taxon>
        <taxon>Metazoa</taxon>
        <taxon>Ecdysozoa</taxon>
        <taxon>Arthropoda</taxon>
        <taxon>Hexapoda</taxon>
        <taxon>Insecta</taxon>
        <taxon>Pterygota</taxon>
        <taxon>Neoptera</taxon>
        <taxon>Endopterygota</taxon>
        <taxon>Coleoptera</taxon>
        <taxon>Polyphaga</taxon>
        <taxon>Elateriformia</taxon>
        <taxon>Elateroidea</taxon>
        <taxon>Lampyridae</taxon>
        <taxon>Luciolinae</taxon>
        <taxon>Aquatica</taxon>
    </lineage>
</organism>
<feature type="region of interest" description="Disordered" evidence="1">
    <location>
        <begin position="14"/>
        <end position="48"/>
    </location>
</feature>
<dbReference type="Proteomes" id="UP001353858">
    <property type="component" value="Unassembled WGS sequence"/>
</dbReference>
<feature type="domain" description="BAG" evidence="2">
    <location>
        <begin position="332"/>
        <end position="397"/>
    </location>
</feature>
<dbReference type="GO" id="GO:0051087">
    <property type="term" value="F:protein-folding chaperone binding"/>
    <property type="evidence" value="ECO:0007669"/>
    <property type="project" value="InterPro"/>
</dbReference>
<dbReference type="AlphaFoldDB" id="A0AAN7SDN9"/>
<evidence type="ECO:0000256" key="1">
    <source>
        <dbReference type="SAM" id="MobiDB-lite"/>
    </source>
</evidence>
<accession>A0AAN7SDN9</accession>
<dbReference type="InterPro" id="IPR003103">
    <property type="entry name" value="BAG_domain"/>
</dbReference>
<proteinExistence type="predicted"/>
<dbReference type="SUPFAM" id="SSF63491">
    <property type="entry name" value="BAG domain"/>
    <property type="match status" value="1"/>
</dbReference>
<feature type="compositionally biased region" description="Polar residues" evidence="1">
    <location>
        <begin position="24"/>
        <end position="47"/>
    </location>
</feature>
<evidence type="ECO:0000313" key="3">
    <source>
        <dbReference type="EMBL" id="KAK4873779.1"/>
    </source>
</evidence>
<sequence>MPRPLIIKIKNSTHQLDESRRSPLHTNLSKNTSKSLPRIDNYSNNNDVAPKRSLVQSLISMYEDQNFSKPNLVKSKSLPYIDLVPQAKPFTVVTPGNDSTKSPLHNGRFETDPFDFQTSSQKFETSTKMQKNKVVKTTEYHISDLKDIQDKACALIEDYSRVRGTVWEAQVLLFLKSVCLVNADVIIGTNENTSSEKKKEVKNEVYEQTVKGMTDFFERQNSGSYSTSVPEKSFEKYFTGTSTSNNVINDNVDTESSSSDSTLSDSDSENENGNKFHEKIKPVMKIVELKSYFESKKDSTVEKHEVVENTEKIVSANHDKQEQVRKDPHEMIKELVKEIEHYESEIKSISKENIDKGSEINEELIRILIQLDDVLSSDEAVRIQRKDAIAFVQRCIRLLRDKMRN</sequence>
<feature type="compositionally biased region" description="Low complexity" evidence="1">
    <location>
        <begin position="249"/>
        <end position="265"/>
    </location>
</feature>
<dbReference type="Gene3D" id="1.20.58.120">
    <property type="entry name" value="BAG domain"/>
    <property type="match status" value="1"/>
</dbReference>
<gene>
    <name evidence="3" type="ORF">RN001_013139</name>
</gene>
<protein>
    <recommendedName>
        <fullName evidence="2">BAG domain-containing protein</fullName>
    </recommendedName>
</protein>
<dbReference type="Pfam" id="PF02179">
    <property type="entry name" value="BAG"/>
    <property type="match status" value="1"/>
</dbReference>